<name>A0AAV5DGL3_ELECO</name>
<gene>
    <name evidence="3" type="primary">ga27478</name>
    <name evidence="3" type="ORF">PR202_ga27478</name>
</gene>
<evidence type="ECO:0000313" key="4">
    <source>
        <dbReference type="Proteomes" id="UP001054889"/>
    </source>
</evidence>
<feature type="region of interest" description="Disordered" evidence="1">
    <location>
        <begin position="1"/>
        <end position="29"/>
    </location>
</feature>
<evidence type="ECO:0000313" key="3">
    <source>
        <dbReference type="EMBL" id="GJN09469.1"/>
    </source>
</evidence>
<keyword evidence="4" id="KW-1185">Reference proteome</keyword>
<protein>
    <recommendedName>
        <fullName evidence="2">F-box domain-containing protein</fullName>
    </recommendedName>
</protein>
<dbReference type="InterPro" id="IPR032675">
    <property type="entry name" value="LRR_dom_sf"/>
</dbReference>
<proteinExistence type="predicted"/>
<organism evidence="3 4">
    <name type="scientific">Eleusine coracana subsp. coracana</name>
    <dbReference type="NCBI Taxonomy" id="191504"/>
    <lineage>
        <taxon>Eukaryota</taxon>
        <taxon>Viridiplantae</taxon>
        <taxon>Streptophyta</taxon>
        <taxon>Embryophyta</taxon>
        <taxon>Tracheophyta</taxon>
        <taxon>Spermatophyta</taxon>
        <taxon>Magnoliopsida</taxon>
        <taxon>Liliopsida</taxon>
        <taxon>Poales</taxon>
        <taxon>Poaceae</taxon>
        <taxon>PACMAD clade</taxon>
        <taxon>Chloridoideae</taxon>
        <taxon>Cynodonteae</taxon>
        <taxon>Eleusininae</taxon>
        <taxon>Eleusine</taxon>
    </lineage>
</organism>
<evidence type="ECO:0000259" key="2">
    <source>
        <dbReference type="PROSITE" id="PS50181"/>
    </source>
</evidence>
<dbReference type="Gene3D" id="1.20.1280.50">
    <property type="match status" value="2"/>
</dbReference>
<reference evidence="3" key="1">
    <citation type="journal article" date="2018" name="DNA Res.">
        <title>Multiple hybrid de novo genome assembly of finger millet, an orphan allotetraploid crop.</title>
        <authorList>
            <person name="Hatakeyama M."/>
            <person name="Aluri S."/>
            <person name="Balachadran M.T."/>
            <person name="Sivarajan S.R."/>
            <person name="Patrignani A."/>
            <person name="Gruter S."/>
            <person name="Poveda L."/>
            <person name="Shimizu-Inatsugi R."/>
            <person name="Baeten J."/>
            <person name="Francoijs K.J."/>
            <person name="Nataraja K.N."/>
            <person name="Reddy Y.A.N."/>
            <person name="Phadnis S."/>
            <person name="Ravikumar R.L."/>
            <person name="Schlapbach R."/>
            <person name="Sreeman S.M."/>
            <person name="Shimizu K.K."/>
        </authorList>
    </citation>
    <scope>NUCLEOTIDE SEQUENCE</scope>
</reference>
<sequence length="460" mass="52026">MEPESSSLRQCRPRLHDGKPPPTEGEETGNWAELPRDALLSVLHRLEILDIIFGVGPVCHSWRRVTQEEPELWRRIDMLRLAKLEPRRYSQFQALAHSIARRSAGQCESFWAMGFPDYYFTVFSHGVRAPLLKSLRLICCNMFSFSLKEAIPKFPQLEELEFSLHTDMFNDLYEVCAAAAEACPLLKTLRLNKQRYHCNSRVEDKEAMEIAKMHGLRSLQLFGNSLGNDGLAAILDGCPQLEYLDVRHCFSIRMDRDNMHNSRCQGMEGATNAQRAPTLESMGWSSVPTDILLSILAKINAFDILMGAGLACRSWLHAAKIPELWRSVNMSFYFNKLVGKKRDDVLCAMAREAIDRSHGHLEVFVGSGFVHNDLLAYLGERLDDRAMVGEESLGIASMIELRLLQIGGNDMTNKGLVAILDNCPHLEFLDICHCVNIKIDDSLRAKLVCISKLRLPGHED</sequence>
<dbReference type="PROSITE" id="PS50181">
    <property type="entry name" value="FBOX"/>
    <property type="match status" value="2"/>
</dbReference>
<feature type="domain" description="F-box" evidence="2">
    <location>
        <begin position="281"/>
        <end position="328"/>
    </location>
</feature>
<dbReference type="PANTHER" id="PTHR38926">
    <property type="entry name" value="F-BOX DOMAIN CONTAINING PROTEIN, EXPRESSED"/>
    <property type="match status" value="1"/>
</dbReference>
<feature type="domain" description="F-box" evidence="2">
    <location>
        <begin position="28"/>
        <end position="76"/>
    </location>
</feature>
<reference evidence="3" key="2">
    <citation type="submission" date="2021-12" db="EMBL/GenBank/DDBJ databases">
        <title>Resequencing data analysis of finger millet.</title>
        <authorList>
            <person name="Hatakeyama M."/>
            <person name="Aluri S."/>
            <person name="Balachadran M.T."/>
            <person name="Sivarajan S.R."/>
            <person name="Poveda L."/>
            <person name="Shimizu-Inatsugi R."/>
            <person name="Schlapbach R."/>
            <person name="Sreeman S.M."/>
            <person name="Shimizu K.K."/>
        </authorList>
    </citation>
    <scope>NUCLEOTIDE SEQUENCE</scope>
</reference>
<evidence type="ECO:0000256" key="1">
    <source>
        <dbReference type="SAM" id="MobiDB-lite"/>
    </source>
</evidence>
<dbReference type="AlphaFoldDB" id="A0AAV5DGL3"/>
<comment type="caution">
    <text evidence="3">The sequence shown here is derived from an EMBL/GenBank/DDBJ whole genome shotgun (WGS) entry which is preliminary data.</text>
</comment>
<dbReference type="Proteomes" id="UP001054889">
    <property type="component" value="Unassembled WGS sequence"/>
</dbReference>
<dbReference type="Pfam" id="PF12937">
    <property type="entry name" value="F-box-like"/>
    <property type="match status" value="2"/>
</dbReference>
<dbReference type="PANTHER" id="PTHR38926:SF28">
    <property type="entry name" value="F-BOX PROTEIN SKIP19"/>
    <property type="match status" value="1"/>
</dbReference>
<dbReference type="SUPFAM" id="SSF52047">
    <property type="entry name" value="RNI-like"/>
    <property type="match status" value="1"/>
</dbReference>
<dbReference type="Gene3D" id="3.80.10.10">
    <property type="entry name" value="Ribonuclease Inhibitor"/>
    <property type="match status" value="2"/>
</dbReference>
<dbReference type="InterPro" id="IPR036047">
    <property type="entry name" value="F-box-like_dom_sf"/>
</dbReference>
<dbReference type="EMBL" id="BQKI01000016">
    <property type="protein sequence ID" value="GJN09469.1"/>
    <property type="molecule type" value="Genomic_DNA"/>
</dbReference>
<dbReference type="InterPro" id="IPR001810">
    <property type="entry name" value="F-box_dom"/>
</dbReference>
<accession>A0AAV5DGL3</accession>
<dbReference type="SUPFAM" id="SSF81383">
    <property type="entry name" value="F-box domain"/>
    <property type="match status" value="2"/>
</dbReference>